<sequence length="112" mass="12185">MHIGSTLPHTVGFHNVGFHSTNGICAGLPSLSINSNVVGFGSFQASNSQCKSTNTINELSALMYHKYVTPQLEVFDANHGNNLLPPAKGRRLRTYDLSQIRKSMRTPIGTLT</sequence>
<proteinExistence type="predicted"/>
<organism evidence="1">
    <name type="scientific">Rhizophora mucronata</name>
    <name type="common">Asiatic mangrove</name>
    <dbReference type="NCBI Taxonomy" id="61149"/>
    <lineage>
        <taxon>Eukaryota</taxon>
        <taxon>Viridiplantae</taxon>
        <taxon>Streptophyta</taxon>
        <taxon>Embryophyta</taxon>
        <taxon>Tracheophyta</taxon>
        <taxon>Spermatophyta</taxon>
        <taxon>Magnoliopsida</taxon>
        <taxon>eudicotyledons</taxon>
        <taxon>Gunneridae</taxon>
        <taxon>Pentapetalae</taxon>
        <taxon>rosids</taxon>
        <taxon>fabids</taxon>
        <taxon>Malpighiales</taxon>
        <taxon>Rhizophoraceae</taxon>
        <taxon>Rhizophora</taxon>
    </lineage>
</organism>
<dbReference type="EMBL" id="GGEC01027943">
    <property type="protein sequence ID" value="MBX08427.1"/>
    <property type="molecule type" value="Transcribed_RNA"/>
</dbReference>
<protein>
    <submittedName>
        <fullName evidence="1">Uncharacterized protein</fullName>
    </submittedName>
</protein>
<reference evidence="1" key="1">
    <citation type="submission" date="2018-02" db="EMBL/GenBank/DDBJ databases">
        <title>Rhizophora mucronata_Transcriptome.</title>
        <authorList>
            <person name="Meera S.P."/>
            <person name="Sreeshan A."/>
            <person name="Augustine A."/>
        </authorList>
    </citation>
    <scope>NUCLEOTIDE SEQUENCE</scope>
    <source>
        <tissue evidence="1">Leaf</tissue>
    </source>
</reference>
<dbReference type="EMBL" id="GGEC01027944">
    <property type="protein sequence ID" value="MBX08428.1"/>
    <property type="molecule type" value="Transcribed_RNA"/>
</dbReference>
<accession>A0A2P2KRZ2</accession>
<name>A0A2P2KRZ2_RHIMU</name>
<dbReference type="AlphaFoldDB" id="A0A2P2KRZ2"/>
<dbReference type="EMBL" id="GGEC01027942">
    <property type="protein sequence ID" value="MBX08426.1"/>
    <property type="molecule type" value="Transcribed_RNA"/>
</dbReference>
<evidence type="ECO:0000313" key="1">
    <source>
        <dbReference type="EMBL" id="MBX08427.1"/>
    </source>
</evidence>